<comment type="caution">
    <text evidence="10">The sequence shown here is derived from an EMBL/GenBank/DDBJ whole genome shotgun (WGS) entry which is preliminary data.</text>
</comment>
<dbReference type="Proteomes" id="UP001491310">
    <property type="component" value="Unassembled WGS sequence"/>
</dbReference>
<dbReference type="EMBL" id="JALJOT010000007">
    <property type="protein sequence ID" value="KAK9908711.1"/>
    <property type="molecule type" value="Genomic_DNA"/>
</dbReference>
<feature type="transmembrane region" description="Helical" evidence="8">
    <location>
        <begin position="161"/>
        <end position="181"/>
    </location>
</feature>
<evidence type="ECO:0000256" key="3">
    <source>
        <dbReference type="ARBA" id="ARBA00022475"/>
    </source>
</evidence>
<feature type="compositionally biased region" description="Polar residues" evidence="7">
    <location>
        <begin position="42"/>
        <end position="52"/>
    </location>
</feature>
<keyword evidence="4 8" id="KW-0812">Transmembrane</keyword>
<feature type="transmembrane region" description="Helical" evidence="8">
    <location>
        <begin position="193"/>
        <end position="213"/>
    </location>
</feature>
<feature type="transmembrane region" description="Helical" evidence="8">
    <location>
        <begin position="328"/>
        <end position="345"/>
    </location>
</feature>
<dbReference type="InterPro" id="IPR037185">
    <property type="entry name" value="EmrE-like"/>
</dbReference>
<sequence length="347" mass="36343">MPATTNVEGSPGNTKKRQSFHRSAQANDLPAADTGSTKDIESGQQNSKSSYNREFAASQSASSRAAGKPEPKLRAGKGLSDVAKGQLCLMCVAALWGSYGPAIRYIYSFKGPPSAEALTAVKAVLQAAILLVSSMMGEAWSVLRLPLHTVKSWMGNTTNNLALAGLELGLWNFLATSSQALGLEITSATRASFLIQARGDVCILVAAFFYSLATVRLSRLAANVSSLELATSKSLALAIISLGWVGISAAHHVASHESLVSLWEGYADPGAWLVLLWSALGPGALAAYLQTRGQSKVPAASAQIIFSSLPLWSAFFAALLLHGEKLGVLGWLGGLTILVAGMVASKK</sequence>
<evidence type="ECO:0000256" key="2">
    <source>
        <dbReference type="ARBA" id="ARBA00007635"/>
    </source>
</evidence>
<proteinExistence type="inferred from homology"/>
<keyword evidence="5 8" id="KW-1133">Transmembrane helix</keyword>
<comment type="subcellular location">
    <subcellularLocation>
        <location evidence="1">Cell membrane</location>
        <topology evidence="1">Multi-pass membrane protein</topology>
    </subcellularLocation>
</comment>
<evidence type="ECO:0000259" key="9">
    <source>
        <dbReference type="Pfam" id="PF00892"/>
    </source>
</evidence>
<evidence type="ECO:0000256" key="1">
    <source>
        <dbReference type="ARBA" id="ARBA00004651"/>
    </source>
</evidence>
<feature type="domain" description="EamA" evidence="9">
    <location>
        <begin position="198"/>
        <end position="340"/>
    </location>
</feature>
<gene>
    <name evidence="10" type="ORF">WJX75_001852</name>
</gene>
<feature type="transmembrane region" description="Helical" evidence="8">
    <location>
        <begin position="234"/>
        <end position="251"/>
    </location>
</feature>
<keyword evidence="6 8" id="KW-0472">Membrane</keyword>
<evidence type="ECO:0000256" key="6">
    <source>
        <dbReference type="ARBA" id="ARBA00023136"/>
    </source>
</evidence>
<evidence type="ECO:0000256" key="7">
    <source>
        <dbReference type="SAM" id="MobiDB-lite"/>
    </source>
</evidence>
<keyword evidence="11" id="KW-1185">Reference proteome</keyword>
<keyword evidence="3" id="KW-1003">Cell membrane</keyword>
<dbReference type="PANTHER" id="PTHR42920:SF23">
    <property type="entry name" value="EAMA DOMAIN-CONTAINING PROTEIN"/>
    <property type="match status" value="1"/>
</dbReference>
<evidence type="ECO:0000256" key="8">
    <source>
        <dbReference type="SAM" id="Phobius"/>
    </source>
</evidence>
<feature type="region of interest" description="Disordered" evidence="7">
    <location>
        <begin position="1"/>
        <end position="74"/>
    </location>
</feature>
<feature type="transmembrane region" description="Helical" evidence="8">
    <location>
        <begin position="301"/>
        <end position="322"/>
    </location>
</feature>
<dbReference type="Pfam" id="PF00892">
    <property type="entry name" value="EamA"/>
    <property type="match status" value="1"/>
</dbReference>
<protein>
    <recommendedName>
        <fullName evidence="9">EamA domain-containing protein</fullName>
    </recommendedName>
</protein>
<evidence type="ECO:0000313" key="11">
    <source>
        <dbReference type="Proteomes" id="UP001491310"/>
    </source>
</evidence>
<feature type="transmembrane region" description="Helical" evidence="8">
    <location>
        <begin position="271"/>
        <end position="289"/>
    </location>
</feature>
<evidence type="ECO:0000256" key="4">
    <source>
        <dbReference type="ARBA" id="ARBA00022692"/>
    </source>
</evidence>
<name>A0ABR2YP68_9CHLO</name>
<accession>A0ABR2YP68</accession>
<evidence type="ECO:0000256" key="5">
    <source>
        <dbReference type="ARBA" id="ARBA00022989"/>
    </source>
</evidence>
<dbReference type="InterPro" id="IPR000620">
    <property type="entry name" value="EamA_dom"/>
</dbReference>
<feature type="compositionally biased region" description="Low complexity" evidence="7">
    <location>
        <begin position="56"/>
        <end position="66"/>
    </location>
</feature>
<dbReference type="InterPro" id="IPR051258">
    <property type="entry name" value="Diverse_Substrate_Transporter"/>
</dbReference>
<dbReference type="PANTHER" id="PTHR42920">
    <property type="entry name" value="OS03G0707200 PROTEIN-RELATED"/>
    <property type="match status" value="1"/>
</dbReference>
<evidence type="ECO:0000313" key="10">
    <source>
        <dbReference type="EMBL" id="KAK9908711.1"/>
    </source>
</evidence>
<comment type="similarity">
    <text evidence="2">Belongs to the drug/metabolite transporter (DMT) superfamily. Plant drug/metabolite exporter (P-DME) (TC 2.A.7.4) family.</text>
</comment>
<reference evidence="10 11" key="1">
    <citation type="journal article" date="2024" name="Nat. Commun.">
        <title>Phylogenomics reveals the evolutionary origins of lichenization in chlorophyte algae.</title>
        <authorList>
            <person name="Puginier C."/>
            <person name="Libourel C."/>
            <person name="Otte J."/>
            <person name="Skaloud P."/>
            <person name="Haon M."/>
            <person name="Grisel S."/>
            <person name="Petersen M."/>
            <person name="Berrin J.G."/>
            <person name="Delaux P.M."/>
            <person name="Dal Grande F."/>
            <person name="Keller J."/>
        </authorList>
    </citation>
    <scope>NUCLEOTIDE SEQUENCE [LARGE SCALE GENOMIC DNA]</scope>
    <source>
        <strain evidence="10 11">SAG 216-7</strain>
    </source>
</reference>
<organism evidence="10 11">
    <name type="scientific">Coccomyxa subellipsoidea</name>
    <dbReference type="NCBI Taxonomy" id="248742"/>
    <lineage>
        <taxon>Eukaryota</taxon>
        <taxon>Viridiplantae</taxon>
        <taxon>Chlorophyta</taxon>
        <taxon>core chlorophytes</taxon>
        <taxon>Trebouxiophyceae</taxon>
        <taxon>Trebouxiophyceae incertae sedis</taxon>
        <taxon>Coccomyxaceae</taxon>
        <taxon>Coccomyxa</taxon>
    </lineage>
</organism>
<dbReference type="SUPFAM" id="SSF103481">
    <property type="entry name" value="Multidrug resistance efflux transporter EmrE"/>
    <property type="match status" value="1"/>
</dbReference>
<feature type="compositionally biased region" description="Polar residues" evidence="7">
    <location>
        <begin position="1"/>
        <end position="13"/>
    </location>
</feature>